<dbReference type="SUPFAM" id="SSF54631">
    <property type="entry name" value="CBS-domain pair"/>
    <property type="match status" value="1"/>
</dbReference>
<protein>
    <recommendedName>
        <fullName evidence="3">CBS domain-containing protein</fullName>
    </recommendedName>
</protein>
<dbReference type="Proteomes" id="UP000266206">
    <property type="component" value="Unassembled WGS sequence"/>
</dbReference>
<organism evidence="4 5">
    <name type="scientific">Neopusillimonas maritima</name>
    <dbReference type="NCBI Taxonomy" id="2026239"/>
    <lineage>
        <taxon>Bacteria</taxon>
        <taxon>Pseudomonadati</taxon>
        <taxon>Pseudomonadota</taxon>
        <taxon>Betaproteobacteria</taxon>
        <taxon>Burkholderiales</taxon>
        <taxon>Alcaligenaceae</taxon>
        <taxon>Neopusillimonas</taxon>
    </lineage>
</organism>
<dbReference type="SMART" id="SM00116">
    <property type="entry name" value="CBS"/>
    <property type="match status" value="2"/>
</dbReference>
<dbReference type="PANTHER" id="PTHR43080:SF2">
    <property type="entry name" value="CBS DOMAIN-CONTAINING PROTEIN"/>
    <property type="match status" value="1"/>
</dbReference>
<dbReference type="InterPro" id="IPR000644">
    <property type="entry name" value="CBS_dom"/>
</dbReference>
<dbReference type="Gene3D" id="3.10.580.10">
    <property type="entry name" value="CBS-domain"/>
    <property type="match status" value="1"/>
</dbReference>
<dbReference type="RefSeq" id="WP_114419216.1">
    <property type="nucleotide sequence ID" value="NZ_NQYH01000003.1"/>
</dbReference>
<dbReference type="PANTHER" id="PTHR43080">
    <property type="entry name" value="CBS DOMAIN-CONTAINING PROTEIN CBSX3, MITOCHONDRIAL"/>
    <property type="match status" value="1"/>
</dbReference>
<gene>
    <name evidence="4" type="ORF">CJP73_06310</name>
</gene>
<evidence type="ECO:0000313" key="5">
    <source>
        <dbReference type="Proteomes" id="UP000266206"/>
    </source>
</evidence>
<reference evidence="4 5" key="1">
    <citation type="submission" date="2017-08" db="EMBL/GenBank/DDBJ databases">
        <title>Pusillimonas indicus sp. nov., a member of the family Alcaligenaceae isolated from surface seawater.</title>
        <authorList>
            <person name="Li J."/>
        </authorList>
    </citation>
    <scope>NUCLEOTIDE SEQUENCE [LARGE SCALE GENOMIC DNA]</scope>
    <source>
        <strain evidence="4 5">L52-1-41</strain>
    </source>
</reference>
<evidence type="ECO:0000256" key="2">
    <source>
        <dbReference type="PROSITE-ProRule" id="PRU00703"/>
    </source>
</evidence>
<accession>A0A3A1YTP7</accession>
<keyword evidence="1 2" id="KW-0129">CBS domain</keyword>
<dbReference type="InterPro" id="IPR046342">
    <property type="entry name" value="CBS_dom_sf"/>
</dbReference>
<comment type="caution">
    <text evidence="4">The sequence shown here is derived from an EMBL/GenBank/DDBJ whole genome shotgun (WGS) entry which is preliminary data.</text>
</comment>
<feature type="domain" description="CBS" evidence="3">
    <location>
        <begin position="83"/>
        <end position="139"/>
    </location>
</feature>
<dbReference type="InterPro" id="IPR051257">
    <property type="entry name" value="Diverse_CBS-Domain"/>
</dbReference>
<feature type="domain" description="CBS" evidence="3">
    <location>
        <begin position="8"/>
        <end position="65"/>
    </location>
</feature>
<evidence type="ECO:0000313" key="4">
    <source>
        <dbReference type="EMBL" id="RIY41582.1"/>
    </source>
</evidence>
<dbReference type="OrthoDB" id="9807125at2"/>
<dbReference type="Pfam" id="PF00571">
    <property type="entry name" value="CBS"/>
    <property type="match status" value="2"/>
</dbReference>
<proteinExistence type="predicted"/>
<sequence length="156" mass="17402">MRVIDILRTKPGVLYTTSPDTPISKALLNIANHDAGSLIVMKDNRLVGLLSFREIINMLALQLAPQGGEAAIDLQSLKVKDVMNSQPVVIDPQMDLHTLRGLMVSLRQRFMPVVEKDVVIGVLSFYDVAKAVHESQEAENRYLKAYINDQHETPQP</sequence>
<name>A0A3A1YTP7_9BURK</name>
<dbReference type="PROSITE" id="PS51371">
    <property type="entry name" value="CBS"/>
    <property type="match status" value="2"/>
</dbReference>
<evidence type="ECO:0000256" key="1">
    <source>
        <dbReference type="ARBA" id="ARBA00023122"/>
    </source>
</evidence>
<dbReference type="AlphaFoldDB" id="A0A3A1YTP7"/>
<evidence type="ECO:0000259" key="3">
    <source>
        <dbReference type="PROSITE" id="PS51371"/>
    </source>
</evidence>
<dbReference type="EMBL" id="NQYH01000003">
    <property type="protein sequence ID" value="RIY41582.1"/>
    <property type="molecule type" value="Genomic_DNA"/>
</dbReference>